<organism evidence="1 2">
    <name type="scientific">Haloarcula pellucida</name>
    <dbReference type="NCBI Taxonomy" id="1427151"/>
    <lineage>
        <taxon>Archaea</taxon>
        <taxon>Methanobacteriati</taxon>
        <taxon>Methanobacteriota</taxon>
        <taxon>Stenosarchaea group</taxon>
        <taxon>Halobacteria</taxon>
        <taxon>Halobacteriales</taxon>
        <taxon>Haloarculaceae</taxon>
        <taxon>Haloarcula</taxon>
    </lineage>
</organism>
<protein>
    <recommendedName>
        <fullName evidence="3">PRC-barrel domain-containing protein</fullName>
    </recommendedName>
</protein>
<accession>A0A830GRQ0</accession>
<dbReference type="EMBL" id="BMOU01000006">
    <property type="protein sequence ID" value="GGO01410.1"/>
    <property type="molecule type" value="Genomic_DNA"/>
</dbReference>
<evidence type="ECO:0000313" key="2">
    <source>
        <dbReference type="Proteomes" id="UP000605784"/>
    </source>
</evidence>
<evidence type="ECO:0000313" key="1">
    <source>
        <dbReference type="EMBL" id="GGO01410.1"/>
    </source>
</evidence>
<keyword evidence="2" id="KW-1185">Reference proteome</keyword>
<comment type="caution">
    <text evidence="1">The sequence shown here is derived from an EMBL/GenBank/DDBJ whole genome shotgun (WGS) entry which is preliminary data.</text>
</comment>
<reference evidence="1" key="1">
    <citation type="journal article" date="2014" name="Int. J. Syst. Evol. Microbiol.">
        <title>Complete genome sequence of Corynebacterium casei LMG S-19264T (=DSM 44701T), isolated from a smear-ripened cheese.</title>
        <authorList>
            <consortium name="US DOE Joint Genome Institute (JGI-PGF)"/>
            <person name="Walter F."/>
            <person name="Albersmeier A."/>
            <person name="Kalinowski J."/>
            <person name="Ruckert C."/>
        </authorList>
    </citation>
    <scope>NUCLEOTIDE SEQUENCE</scope>
    <source>
        <strain evidence="1">JCM 17820</strain>
    </source>
</reference>
<evidence type="ECO:0008006" key="3">
    <source>
        <dbReference type="Google" id="ProtNLM"/>
    </source>
</evidence>
<proteinExistence type="predicted"/>
<name>A0A830GRQ0_9EURY</name>
<reference evidence="1" key="2">
    <citation type="submission" date="2020-09" db="EMBL/GenBank/DDBJ databases">
        <authorList>
            <person name="Sun Q."/>
            <person name="Ohkuma M."/>
        </authorList>
    </citation>
    <scope>NUCLEOTIDE SEQUENCE</scope>
    <source>
        <strain evidence="1">JCM 17820</strain>
    </source>
</reference>
<sequence length="93" mass="9941">MVYGALLRSSAMSTVQLTNDDIGKQVVAADGTAVGLVSGYRYGTAYVDPDPGITTKLKTALGWENVDEEEGYPLQEASIATVTDDEVRLRSDL</sequence>
<dbReference type="AlphaFoldDB" id="A0A830GRQ0"/>
<gene>
    <name evidence="1" type="ORF">GCM10009030_35000</name>
</gene>
<dbReference type="Proteomes" id="UP000605784">
    <property type="component" value="Unassembled WGS sequence"/>
</dbReference>